<proteinExistence type="predicted"/>
<dbReference type="RefSeq" id="WP_153283361.1">
    <property type="nucleotide sequence ID" value="NZ_CP045644.1"/>
</dbReference>
<feature type="transmembrane region" description="Helical" evidence="1">
    <location>
        <begin position="91"/>
        <end position="121"/>
    </location>
</feature>
<dbReference type="Proteomes" id="UP000326780">
    <property type="component" value="Chromosome"/>
</dbReference>
<feature type="domain" description="DUF1468" evidence="2">
    <location>
        <begin position="17"/>
        <end position="159"/>
    </location>
</feature>
<reference evidence="3 4" key="1">
    <citation type="submission" date="2019-10" db="EMBL/GenBank/DDBJ databases">
        <title>Complete genome sequence of Variovorax paradoxus 5C-2.</title>
        <authorList>
            <person name="Gogoleva N.E."/>
            <person name="Balkin A.S."/>
        </authorList>
    </citation>
    <scope>NUCLEOTIDE SEQUENCE [LARGE SCALE GENOMIC DNA]</scope>
    <source>
        <strain evidence="3 4">5C-2</strain>
    </source>
</reference>
<organism evidence="3 4">
    <name type="scientific">Variovorax paradoxus</name>
    <dbReference type="NCBI Taxonomy" id="34073"/>
    <lineage>
        <taxon>Bacteria</taxon>
        <taxon>Pseudomonadati</taxon>
        <taxon>Pseudomonadota</taxon>
        <taxon>Betaproteobacteria</taxon>
        <taxon>Burkholderiales</taxon>
        <taxon>Comamonadaceae</taxon>
        <taxon>Variovorax</taxon>
    </lineage>
</organism>
<sequence length="169" mass="17380">MSDSETNGPGWHATATVGAVLFGLAAVIGYDVTLIAPAQAVGVGPTAAMRIVALLLVVLGLAHVTKALRMRAALHGKKTSELGAVLTNRAALGWVLGGLIGMILILQFGGGFVIGSTWLFVSTARAFGQAIRIKSPAIGFLLAAIVFAFFTRALSLSLPAGPLERLFLG</sequence>
<dbReference type="EMBL" id="CP045644">
    <property type="protein sequence ID" value="QFZ84738.1"/>
    <property type="molecule type" value="Genomic_DNA"/>
</dbReference>
<gene>
    <name evidence="3" type="ORF">GFK26_19185</name>
</gene>
<protein>
    <submittedName>
        <fullName evidence="3">Tripartite tricarboxylate transporter TctB family protein</fullName>
    </submittedName>
</protein>
<dbReference type="InterPro" id="IPR009936">
    <property type="entry name" value="DUF1468"/>
</dbReference>
<feature type="transmembrane region" description="Helical" evidence="1">
    <location>
        <begin position="47"/>
        <end position="65"/>
    </location>
</feature>
<feature type="transmembrane region" description="Helical" evidence="1">
    <location>
        <begin position="12"/>
        <end position="35"/>
    </location>
</feature>
<evidence type="ECO:0000313" key="3">
    <source>
        <dbReference type="EMBL" id="QFZ84738.1"/>
    </source>
</evidence>
<feature type="transmembrane region" description="Helical" evidence="1">
    <location>
        <begin position="133"/>
        <end position="154"/>
    </location>
</feature>
<keyword evidence="1" id="KW-0472">Membrane</keyword>
<keyword evidence="1" id="KW-0812">Transmembrane</keyword>
<evidence type="ECO:0000259" key="2">
    <source>
        <dbReference type="Pfam" id="PF07331"/>
    </source>
</evidence>
<keyword evidence="1" id="KW-1133">Transmembrane helix</keyword>
<evidence type="ECO:0000313" key="4">
    <source>
        <dbReference type="Proteomes" id="UP000326780"/>
    </source>
</evidence>
<dbReference type="AlphaFoldDB" id="A0A5Q0M6C8"/>
<evidence type="ECO:0000256" key="1">
    <source>
        <dbReference type="SAM" id="Phobius"/>
    </source>
</evidence>
<accession>A0A5Q0M6C8</accession>
<name>A0A5Q0M6C8_VARPD</name>
<dbReference type="Pfam" id="PF07331">
    <property type="entry name" value="TctB"/>
    <property type="match status" value="1"/>
</dbReference>